<evidence type="ECO:0008006" key="3">
    <source>
        <dbReference type="Google" id="ProtNLM"/>
    </source>
</evidence>
<dbReference type="SUPFAM" id="SSF47240">
    <property type="entry name" value="Ferritin-like"/>
    <property type="match status" value="1"/>
</dbReference>
<comment type="caution">
    <text evidence="1">The sequence shown here is derived from an EMBL/GenBank/DDBJ whole genome shotgun (WGS) entry which is preliminary data.</text>
</comment>
<dbReference type="InterPro" id="IPR009078">
    <property type="entry name" value="Ferritin-like_SF"/>
</dbReference>
<dbReference type="AlphaFoldDB" id="A0A292YKY6"/>
<keyword evidence="2" id="KW-1185">Reference proteome</keyword>
<accession>A0A292YKY6</accession>
<reference evidence="2" key="1">
    <citation type="submission" date="2017-07" db="EMBL/GenBank/DDBJ databases">
        <title>Draft genome sequence of Effusibacillus lacus strain skLN1.</title>
        <authorList>
            <person name="Watanabe M."/>
            <person name="Kojima H."/>
            <person name="Fukui M."/>
        </authorList>
    </citation>
    <scope>NUCLEOTIDE SEQUENCE [LARGE SCALE GENOMIC DNA]</scope>
    <source>
        <strain evidence="2">skLN1</strain>
    </source>
</reference>
<dbReference type="Proteomes" id="UP000217785">
    <property type="component" value="Unassembled WGS sequence"/>
</dbReference>
<organism evidence="1 2">
    <name type="scientific">Effusibacillus lacus</name>
    <dbReference type="NCBI Taxonomy" id="1348429"/>
    <lineage>
        <taxon>Bacteria</taxon>
        <taxon>Bacillati</taxon>
        <taxon>Bacillota</taxon>
        <taxon>Bacilli</taxon>
        <taxon>Bacillales</taxon>
        <taxon>Alicyclobacillaceae</taxon>
        <taxon>Effusibacillus</taxon>
    </lineage>
</organism>
<name>A0A292YKY6_9BACL</name>
<dbReference type="OrthoDB" id="1799385at2"/>
<evidence type="ECO:0000313" key="2">
    <source>
        <dbReference type="Proteomes" id="UP000217785"/>
    </source>
</evidence>
<dbReference type="Gene3D" id="1.20.1260.10">
    <property type="match status" value="1"/>
</dbReference>
<protein>
    <recommendedName>
        <fullName evidence="3">Spore coat protein</fullName>
    </recommendedName>
</protein>
<sequence length="87" mass="10108">MQTPPEVITTKDLLYLRDALSWELGAMKKCAHFAQECLDSDIRQAIEQAGQMHQRHYNMLLQHLQTNNAQMMAQVPSPQQLKQQMQQ</sequence>
<gene>
    <name evidence="1" type="ORF">EFBL_0648</name>
</gene>
<proteinExistence type="predicted"/>
<dbReference type="InterPro" id="IPR012347">
    <property type="entry name" value="Ferritin-like"/>
</dbReference>
<evidence type="ECO:0000313" key="1">
    <source>
        <dbReference type="EMBL" id="GAX89034.1"/>
    </source>
</evidence>
<dbReference type="EMBL" id="BDUF01000014">
    <property type="protein sequence ID" value="GAX89034.1"/>
    <property type="molecule type" value="Genomic_DNA"/>
</dbReference>